<evidence type="ECO:0000259" key="9">
    <source>
        <dbReference type="PROSITE" id="PS51462"/>
    </source>
</evidence>
<feature type="domain" description="W2" evidence="8">
    <location>
        <begin position="605"/>
        <end position="756"/>
    </location>
</feature>
<dbReference type="SMART" id="SM00515">
    <property type="entry name" value="eIF5C"/>
    <property type="match status" value="1"/>
</dbReference>
<name>A0A9N9CE52_9GLOM</name>
<evidence type="ECO:0000256" key="6">
    <source>
        <dbReference type="SAM" id="MobiDB-lite"/>
    </source>
</evidence>
<dbReference type="SUPFAM" id="SSF90229">
    <property type="entry name" value="CCCH zinc finger"/>
    <property type="match status" value="2"/>
</dbReference>
<protein>
    <submittedName>
        <fullName evidence="10">2558_t:CDS:1</fullName>
    </submittedName>
</protein>
<keyword evidence="4 5" id="KW-0862">Zinc</keyword>
<evidence type="ECO:0000313" key="10">
    <source>
        <dbReference type="EMBL" id="CAG8600242.1"/>
    </source>
</evidence>
<accession>A0A9N9CE52</accession>
<dbReference type="OrthoDB" id="410307at2759"/>
<evidence type="ECO:0000256" key="1">
    <source>
        <dbReference type="ARBA" id="ARBA00022723"/>
    </source>
</evidence>
<feature type="zinc finger region" description="C3H1-type" evidence="5">
    <location>
        <begin position="232"/>
        <end position="260"/>
    </location>
</feature>
<evidence type="ECO:0000256" key="3">
    <source>
        <dbReference type="ARBA" id="ARBA00022771"/>
    </source>
</evidence>
<evidence type="ECO:0000259" key="8">
    <source>
        <dbReference type="PROSITE" id="PS51363"/>
    </source>
</evidence>
<dbReference type="InterPro" id="IPR045877">
    <property type="entry name" value="ZFP36-like"/>
</dbReference>
<reference evidence="10" key="1">
    <citation type="submission" date="2021-06" db="EMBL/GenBank/DDBJ databases">
        <authorList>
            <person name="Kallberg Y."/>
            <person name="Tangrot J."/>
            <person name="Rosling A."/>
        </authorList>
    </citation>
    <scope>NUCLEOTIDE SEQUENCE</scope>
    <source>
        <strain evidence="10">FL130A</strain>
    </source>
</reference>
<feature type="compositionally biased region" description="Basic and acidic residues" evidence="6">
    <location>
        <begin position="473"/>
        <end position="487"/>
    </location>
</feature>
<dbReference type="Gene3D" id="4.10.1000.10">
    <property type="entry name" value="Zinc finger, CCCH-type"/>
    <property type="match status" value="2"/>
</dbReference>
<dbReference type="Pfam" id="PF00293">
    <property type="entry name" value="NUDIX"/>
    <property type="match status" value="1"/>
</dbReference>
<dbReference type="InterPro" id="IPR016024">
    <property type="entry name" value="ARM-type_fold"/>
</dbReference>
<keyword evidence="11" id="KW-1185">Reference proteome</keyword>
<dbReference type="GO" id="GO:0010468">
    <property type="term" value="P:regulation of gene expression"/>
    <property type="evidence" value="ECO:0007669"/>
    <property type="project" value="UniProtKB-ARBA"/>
</dbReference>
<feature type="compositionally biased region" description="Low complexity" evidence="6">
    <location>
        <begin position="397"/>
        <end position="409"/>
    </location>
</feature>
<keyword evidence="2" id="KW-0677">Repeat</keyword>
<feature type="zinc finger region" description="C3H1-type" evidence="5">
    <location>
        <begin position="286"/>
        <end position="314"/>
    </location>
</feature>
<evidence type="ECO:0000259" key="7">
    <source>
        <dbReference type="PROSITE" id="PS50103"/>
    </source>
</evidence>
<dbReference type="SMART" id="SM00356">
    <property type="entry name" value="ZnF_C3H1"/>
    <property type="match status" value="2"/>
</dbReference>
<dbReference type="Gene3D" id="3.90.79.10">
    <property type="entry name" value="Nucleoside Triphosphate Pyrophosphohydrolase"/>
    <property type="match status" value="1"/>
</dbReference>
<dbReference type="PROSITE" id="PS50103">
    <property type="entry name" value="ZF_C3H1"/>
    <property type="match status" value="2"/>
</dbReference>
<dbReference type="Pfam" id="PF00642">
    <property type="entry name" value="zf-CCCH"/>
    <property type="match status" value="2"/>
</dbReference>
<dbReference type="AlphaFoldDB" id="A0A9N9CE52"/>
<feature type="domain" description="C3H1-type" evidence="7">
    <location>
        <begin position="232"/>
        <end position="260"/>
    </location>
</feature>
<comment type="caution">
    <text evidence="10">The sequence shown here is derived from an EMBL/GenBank/DDBJ whole genome shotgun (WGS) entry which is preliminary data.</text>
</comment>
<dbReference type="InterPro" id="IPR015797">
    <property type="entry name" value="NUDIX_hydrolase-like_dom_sf"/>
</dbReference>
<dbReference type="PROSITE" id="PS51462">
    <property type="entry name" value="NUDIX"/>
    <property type="match status" value="1"/>
</dbReference>
<dbReference type="PROSITE" id="PS51363">
    <property type="entry name" value="W2"/>
    <property type="match status" value="1"/>
</dbReference>
<evidence type="ECO:0000313" key="11">
    <source>
        <dbReference type="Proteomes" id="UP000789508"/>
    </source>
</evidence>
<feature type="region of interest" description="Disordered" evidence="6">
    <location>
        <begin position="462"/>
        <end position="560"/>
    </location>
</feature>
<organism evidence="10 11">
    <name type="scientific">Ambispora leptoticha</name>
    <dbReference type="NCBI Taxonomy" id="144679"/>
    <lineage>
        <taxon>Eukaryota</taxon>
        <taxon>Fungi</taxon>
        <taxon>Fungi incertae sedis</taxon>
        <taxon>Mucoromycota</taxon>
        <taxon>Glomeromycotina</taxon>
        <taxon>Glomeromycetes</taxon>
        <taxon>Archaeosporales</taxon>
        <taxon>Ambisporaceae</taxon>
        <taxon>Ambispora</taxon>
    </lineage>
</organism>
<dbReference type="EMBL" id="CAJVPS010004162">
    <property type="protein sequence ID" value="CAG8600242.1"/>
    <property type="molecule type" value="Genomic_DNA"/>
</dbReference>
<evidence type="ECO:0000256" key="5">
    <source>
        <dbReference type="PROSITE-ProRule" id="PRU00723"/>
    </source>
</evidence>
<keyword evidence="1 5" id="KW-0479">Metal-binding</keyword>
<feature type="compositionally biased region" description="Polar residues" evidence="6">
    <location>
        <begin position="541"/>
        <end position="550"/>
    </location>
</feature>
<feature type="non-terminal residue" evidence="10">
    <location>
        <position position="756"/>
    </location>
</feature>
<dbReference type="InterPro" id="IPR003307">
    <property type="entry name" value="W2_domain"/>
</dbReference>
<dbReference type="FunFam" id="4.10.1000.10:FF:000003">
    <property type="entry name" value="Zinc finger CCCH domain-containing protein"/>
    <property type="match status" value="2"/>
</dbReference>
<feature type="domain" description="Nudix hydrolase" evidence="9">
    <location>
        <begin position="22"/>
        <end position="153"/>
    </location>
</feature>
<feature type="compositionally biased region" description="Basic and acidic residues" evidence="6">
    <location>
        <begin position="312"/>
        <end position="335"/>
    </location>
</feature>
<dbReference type="Proteomes" id="UP000789508">
    <property type="component" value="Unassembled WGS sequence"/>
</dbReference>
<dbReference type="CDD" id="cd11561">
    <property type="entry name" value="W2_eIF5"/>
    <property type="match status" value="1"/>
</dbReference>
<dbReference type="PANTHER" id="PTHR12547">
    <property type="entry name" value="CCCH ZINC FINGER/TIS11-RELATED"/>
    <property type="match status" value="1"/>
</dbReference>
<dbReference type="GO" id="GO:0008270">
    <property type="term" value="F:zinc ion binding"/>
    <property type="evidence" value="ECO:0007669"/>
    <property type="project" value="UniProtKB-KW"/>
</dbReference>
<feature type="domain" description="C3H1-type" evidence="7">
    <location>
        <begin position="286"/>
        <end position="314"/>
    </location>
</feature>
<proteinExistence type="predicted"/>
<feature type="compositionally biased region" description="Basic and acidic residues" evidence="6">
    <location>
        <begin position="359"/>
        <end position="369"/>
    </location>
</feature>
<dbReference type="Pfam" id="PF02020">
    <property type="entry name" value="W2"/>
    <property type="match status" value="1"/>
</dbReference>
<dbReference type="GO" id="GO:0051252">
    <property type="term" value="P:regulation of RNA metabolic process"/>
    <property type="evidence" value="ECO:0007669"/>
    <property type="project" value="UniProtKB-ARBA"/>
</dbReference>
<dbReference type="PANTHER" id="PTHR12547:SF18">
    <property type="entry name" value="PROTEIN TIS11"/>
    <property type="match status" value="1"/>
</dbReference>
<keyword evidence="3 5" id="KW-0863">Zinc-finger</keyword>
<feature type="compositionally biased region" description="Basic and acidic residues" evidence="6">
    <location>
        <begin position="496"/>
        <end position="534"/>
    </location>
</feature>
<dbReference type="Gene3D" id="1.25.40.180">
    <property type="match status" value="1"/>
</dbReference>
<gene>
    <name evidence="10" type="ORF">ALEPTO_LOCUS8111</name>
</gene>
<feature type="region of interest" description="Disordered" evidence="6">
    <location>
        <begin position="161"/>
        <end position="182"/>
    </location>
</feature>
<evidence type="ECO:0000256" key="4">
    <source>
        <dbReference type="ARBA" id="ARBA00022833"/>
    </source>
</evidence>
<dbReference type="SUPFAM" id="SSF48371">
    <property type="entry name" value="ARM repeat"/>
    <property type="match status" value="1"/>
</dbReference>
<feature type="compositionally biased region" description="Basic and acidic residues" evidence="6">
    <location>
        <begin position="172"/>
        <end position="182"/>
    </location>
</feature>
<feature type="region of interest" description="Disordered" evidence="6">
    <location>
        <begin position="312"/>
        <end position="424"/>
    </location>
</feature>
<sequence>IETDGRHLTLCFPLLMDENKSQALHVTGILIYRLQRQVEFLLLNDNFSHKKHWTAPKGKVIGLEDELKCALRNTIEITGLSPKDLRIEDNFRVEIKYLSETRPKRVVYYLAQAIDHARIFTAGEGLNFHWLPLNNAIEKAIYRSMQDVLRQAAAFIEKNKPARNSDSVPTRTRFDKHQGGHSDRLESRLKNLNLALPLDSQKQAISRQRLDGGNSNGYSPLNSPVMHFENPLYKTRLCERFETEEFCPYGTKCTFAHGTAELRERPLTEEKIGIPPISKDGPENPLYKTRLCERFIKENFCQYGPKCNFAHGEQELRERPDVPPNPRDNRDRDSVELNSQQSQRHHHSEQRANNYQKNHHPESGGDSMHDNAFPEQPHEEEESDEKDEKETRNSHTYQYPRQYQQRPSYNSMSDLHKKSSGNTSFARSEIQNGIFGRIASLSGHHDLSSSLQNRRSSINTLHAQSEEVAETETETHSEQLQEVPKDDEPAESQISADKKSSPAENEQKDQKEKKEHGEIEGKEQIETKKSEQRDPSPPSPAYSSNKTSVNARRRPAVHDTVSLKDLLSGNAKPENEKSWMKVVELSNDELEKLGKIKKNEILGVPADKRSSEDMLVEELKRFFVQVKEQSKSVNDEIKEVTRIEMRHDLSKQQLFMIIMRSLYEDTSFDLVQKDLLTREKLFKKVIFLGCWEKFFLQRNTNLIPKAPLLFKSFYDRDLIEEDSILEWYDQSPKDNNEVRKKCSIFVKWLREAEEEE</sequence>
<dbReference type="GO" id="GO:0003729">
    <property type="term" value="F:mRNA binding"/>
    <property type="evidence" value="ECO:0007669"/>
    <property type="project" value="InterPro"/>
</dbReference>
<dbReference type="InterPro" id="IPR000571">
    <property type="entry name" value="Znf_CCCH"/>
</dbReference>
<dbReference type="InterPro" id="IPR000086">
    <property type="entry name" value="NUDIX_hydrolase_dom"/>
</dbReference>
<evidence type="ECO:0000256" key="2">
    <source>
        <dbReference type="ARBA" id="ARBA00022737"/>
    </source>
</evidence>
<dbReference type="InterPro" id="IPR036855">
    <property type="entry name" value="Znf_CCCH_sf"/>
</dbReference>
<dbReference type="SUPFAM" id="SSF55811">
    <property type="entry name" value="Nudix"/>
    <property type="match status" value="1"/>
</dbReference>